<dbReference type="InterPro" id="IPR005021">
    <property type="entry name" value="Terminase_largesu-like"/>
</dbReference>
<protein>
    <submittedName>
        <fullName evidence="3">Terminase</fullName>
    </submittedName>
</protein>
<dbReference type="PANTHER" id="PTHR41287">
    <property type="match status" value="1"/>
</dbReference>
<sequence>MTVHPTWVFDQTPIPDPHGRGERAVKFFRALKHPKSNAPRRAFELAPFWERILRRIYGPSDANGDREVRTVFIQIPRGARKTTFGAALSLLHSCGHEKVPGGACILAASAEDQAELAFDEARAFVKATAPLDKATYVVESELELEHVASGSTLKAIPAEGDVQQGKTPYFVLIDELHVWKNRRLWRALKSGLLKVPNTLLVIITTAGRGQDNLGFEEYSYAKKVASGEIVNPSYLPIIFEPPAKFDWRDEKVWHAVNPGLKYGFPDIKGMRQAASEAADKPADREDFCCYNLNQWIDAASSPFVSMDVYDEGNKSVDLDALTSRPCWLAVDLSSNTDLSVVSAAWPDDDAGYDTWSWFFCPRANLRERENKTGAPYSQWVADGLITATEGNVIDFEQIQATIEQLCERFNVQEIAFDPYMARMMQARLLEKGLPVIDFRQVPSLMMPALSELERAIIARRFRHGGHPVLRFCFANAEVERNKQQHAVRFHKSKRWLSIDGAVATAMAISRAAAGESQGSFLDNPAITADMLVV</sequence>
<feature type="domain" description="Terminase large subunit-like endonuclease" evidence="2">
    <location>
        <begin position="233"/>
        <end position="515"/>
    </location>
</feature>
<dbReference type="EMBL" id="AP023097">
    <property type="protein sequence ID" value="BCE73923.1"/>
    <property type="molecule type" value="Genomic_DNA"/>
</dbReference>
<dbReference type="InterPro" id="IPR046461">
    <property type="entry name" value="TerL_ATPase"/>
</dbReference>
<dbReference type="PANTHER" id="PTHR41287:SF1">
    <property type="entry name" value="PROTEIN YMFN"/>
    <property type="match status" value="1"/>
</dbReference>
<dbReference type="InterPro" id="IPR027417">
    <property type="entry name" value="P-loop_NTPase"/>
</dbReference>
<gene>
    <name evidence="3" type="ORF">XF8B_40340</name>
</gene>
<dbReference type="Pfam" id="PF03354">
    <property type="entry name" value="TerL_ATPase"/>
    <property type="match status" value="1"/>
</dbReference>
<evidence type="ECO:0000259" key="1">
    <source>
        <dbReference type="Pfam" id="PF03354"/>
    </source>
</evidence>
<feature type="domain" description="Terminase large subunit-like ATPase" evidence="1">
    <location>
        <begin position="50"/>
        <end position="223"/>
    </location>
</feature>
<dbReference type="Gene3D" id="3.40.50.300">
    <property type="entry name" value="P-loop containing nucleotide triphosphate hydrolases"/>
    <property type="match status" value="1"/>
</dbReference>
<dbReference type="InterPro" id="IPR046462">
    <property type="entry name" value="TerL_nuclease"/>
</dbReference>
<organism evidence="3">
    <name type="scientific">Bradyrhizobium diazoefficiens</name>
    <dbReference type="NCBI Taxonomy" id="1355477"/>
    <lineage>
        <taxon>Bacteria</taxon>
        <taxon>Pseudomonadati</taxon>
        <taxon>Pseudomonadota</taxon>
        <taxon>Alphaproteobacteria</taxon>
        <taxon>Hyphomicrobiales</taxon>
        <taxon>Nitrobacteraceae</taxon>
        <taxon>Bradyrhizobium</taxon>
    </lineage>
</organism>
<reference evidence="3" key="1">
    <citation type="submission" date="2020-05" db="EMBL/GenBank/DDBJ databases">
        <title>Complete genome sequence of Bradyrhizobium diazoefficiens XF8 isolated from soybean nodule.</title>
        <authorList>
            <person name="Noda R."/>
            <person name="Kakizaki K."/>
            <person name="Minamisawa K."/>
        </authorList>
    </citation>
    <scope>NUCLEOTIDE SEQUENCE</scope>
    <source>
        <strain evidence="3">XF8</strain>
    </source>
</reference>
<dbReference type="AlphaFoldDB" id="A0A810BDY0"/>
<accession>A0A810BDY0</accession>
<evidence type="ECO:0000259" key="2">
    <source>
        <dbReference type="Pfam" id="PF20441"/>
    </source>
</evidence>
<evidence type="ECO:0000313" key="3">
    <source>
        <dbReference type="EMBL" id="BCE73923.1"/>
    </source>
</evidence>
<proteinExistence type="predicted"/>
<name>A0A810BDY0_9BRAD</name>
<dbReference type="GO" id="GO:0004519">
    <property type="term" value="F:endonuclease activity"/>
    <property type="evidence" value="ECO:0007669"/>
    <property type="project" value="InterPro"/>
</dbReference>
<dbReference type="Pfam" id="PF20441">
    <property type="entry name" value="TerL_nuclease"/>
    <property type="match status" value="1"/>
</dbReference>